<evidence type="ECO:0000259" key="1">
    <source>
        <dbReference type="Pfam" id="PF12728"/>
    </source>
</evidence>
<dbReference type="InterPro" id="IPR009061">
    <property type="entry name" value="DNA-bd_dom_put_sf"/>
</dbReference>
<dbReference type="Proteomes" id="UP000683507">
    <property type="component" value="Chromosome"/>
</dbReference>
<dbReference type="EMBL" id="OU015584">
    <property type="protein sequence ID" value="CAG5086002.1"/>
    <property type="molecule type" value="Genomic_DNA"/>
</dbReference>
<dbReference type="InterPro" id="IPR041657">
    <property type="entry name" value="HTH_17"/>
</dbReference>
<accession>A0A916JQC5</accession>
<protein>
    <recommendedName>
        <fullName evidence="1">Helix-turn-helix domain-containing protein</fullName>
    </recommendedName>
</protein>
<keyword evidence="3" id="KW-1185">Reference proteome</keyword>
<dbReference type="PANTHER" id="PTHR34585">
    <property type="match status" value="1"/>
</dbReference>
<dbReference type="SUPFAM" id="SSF46955">
    <property type="entry name" value="Putative DNA-binding domain"/>
    <property type="match status" value="1"/>
</dbReference>
<dbReference type="Pfam" id="PF12728">
    <property type="entry name" value="HTH_17"/>
    <property type="match status" value="1"/>
</dbReference>
<reference evidence="2" key="1">
    <citation type="submission" date="2021-04" db="EMBL/GenBank/DDBJ databases">
        <authorList>
            <person name="Rodrigo-Torres L."/>
            <person name="Arahal R. D."/>
            <person name="Lucena T."/>
        </authorList>
    </citation>
    <scope>NUCLEOTIDE SEQUENCE</scope>
    <source>
        <strain evidence="2">AS29M-1</strain>
    </source>
</reference>
<dbReference type="RefSeq" id="WP_258543166.1">
    <property type="nucleotide sequence ID" value="NZ_OU015584.1"/>
</dbReference>
<name>A0A916JQC5_9FLAO</name>
<dbReference type="AlphaFoldDB" id="A0A916JQC5"/>
<evidence type="ECO:0000313" key="3">
    <source>
        <dbReference type="Proteomes" id="UP000683507"/>
    </source>
</evidence>
<evidence type="ECO:0000313" key="2">
    <source>
        <dbReference type="EMBL" id="CAG5086002.1"/>
    </source>
</evidence>
<sequence length="101" mass="11669">MATSIITPDDLEQFKYDLLEDIKQLLDKKQDKTLAVKESEWIKSHQVQRLLGISPGTLQNLRLNGTIPYSKVGGVLFYKKTDIQHILEQNMRNRENSITNL</sequence>
<proteinExistence type="predicted"/>
<dbReference type="KEGG" id="ptan:CRYO30217_02971"/>
<gene>
    <name evidence="2" type="ORF">CRYO30217_02971</name>
</gene>
<feature type="domain" description="Helix-turn-helix" evidence="1">
    <location>
        <begin position="46"/>
        <end position="90"/>
    </location>
</feature>
<organism evidence="2 3">
    <name type="scientific">Parvicella tangerina</name>
    <dbReference type="NCBI Taxonomy" id="2829795"/>
    <lineage>
        <taxon>Bacteria</taxon>
        <taxon>Pseudomonadati</taxon>
        <taxon>Bacteroidota</taxon>
        <taxon>Flavobacteriia</taxon>
        <taxon>Flavobacteriales</taxon>
        <taxon>Parvicellaceae</taxon>
        <taxon>Parvicella</taxon>
    </lineage>
</organism>
<dbReference type="PANTHER" id="PTHR34585:SF22">
    <property type="entry name" value="HELIX-TURN-HELIX DOMAIN-CONTAINING PROTEIN"/>
    <property type="match status" value="1"/>
</dbReference>